<feature type="domain" description="Rhodanese" evidence="1">
    <location>
        <begin position="104"/>
        <end position="193"/>
    </location>
</feature>
<evidence type="ECO:0000313" key="3">
    <source>
        <dbReference type="EMBL" id="OIR01320.1"/>
    </source>
</evidence>
<dbReference type="InterPro" id="IPR001845">
    <property type="entry name" value="HTH_ArsR_DNA-bd_dom"/>
</dbReference>
<dbReference type="CDD" id="cd00158">
    <property type="entry name" value="RHOD"/>
    <property type="match status" value="1"/>
</dbReference>
<dbReference type="SUPFAM" id="SSF52821">
    <property type="entry name" value="Rhodanese/Cell cycle control phosphatase"/>
    <property type="match status" value="1"/>
</dbReference>
<dbReference type="Pfam" id="PF00581">
    <property type="entry name" value="Rhodanese"/>
    <property type="match status" value="1"/>
</dbReference>
<comment type="caution">
    <text evidence="3">The sequence shown here is derived from an EMBL/GenBank/DDBJ whole genome shotgun (WGS) entry which is preliminary data.</text>
</comment>
<dbReference type="InterPro" id="IPR050229">
    <property type="entry name" value="GlpE_sulfurtransferase"/>
</dbReference>
<feature type="domain" description="HTH arsR-type" evidence="2">
    <location>
        <begin position="1"/>
        <end position="74"/>
    </location>
</feature>
<dbReference type="GO" id="GO:0003700">
    <property type="term" value="F:DNA-binding transcription factor activity"/>
    <property type="evidence" value="ECO:0007669"/>
    <property type="project" value="InterPro"/>
</dbReference>
<name>A0A1J5SBA6_9ZZZZ</name>
<dbReference type="InterPro" id="IPR036873">
    <property type="entry name" value="Rhodanese-like_dom_sf"/>
</dbReference>
<dbReference type="SMART" id="SM00418">
    <property type="entry name" value="HTH_ARSR"/>
    <property type="match status" value="1"/>
</dbReference>
<dbReference type="InterPro" id="IPR001763">
    <property type="entry name" value="Rhodanese-like_dom"/>
</dbReference>
<dbReference type="Gene3D" id="3.40.250.10">
    <property type="entry name" value="Rhodanese-like domain"/>
    <property type="match status" value="1"/>
</dbReference>
<dbReference type="EMBL" id="MLJW01000085">
    <property type="protein sequence ID" value="OIR01320.1"/>
    <property type="molecule type" value="Genomic_DNA"/>
</dbReference>
<proteinExistence type="predicted"/>
<protein>
    <submittedName>
        <fullName evidence="3">HTH-type transcriptional regulator KmtR</fullName>
    </submittedName>
</protein>
<accession>A0A1J5SBA6</accession>
<dbReference type="PANTHER" id="PTHR43031:SF18">
    <property type="entry name" value="RHODANESE-RELATED SULFURTRANSFERASES"/>
    <property type="match status" value="1"/>
</dbReference>
<gene>
    <name evidence="3" type="primary">kmtR_1</name>
    <name evidence="3" type="ORF">GALL_166080</name>
</gene>
<dbReference type="SUPFAM" id="SSF46785">
    <property type="entry name" value="Winged helix' DNA-binding domain"/>
    <property type="match status" value="1"/>
</dbReference>
<dbReference type="InterPro" id="IPR036390">
    <property type="entry name" value="WH_DNA-bd_sf"/>
</dbReference>
<organism evidence="3">
    <name type="scientific">mine drainage metagenome</name>
    <dbReference type="NCBI Taxonomy" id="410659"/>
    <lineage>
        <taxon>unclassified sequences</taxon>
        <taxon>metagenomes</taxon>
        <taxon>ecological metagenomes</taxon>
    </lineage>
</organism>
<evidence type="ECO:0000259" key="1">
    <source>
        <dbReference type="PROSITE" id="PS50206"/>
    </source>
</evidence>
<dbReference type="PANTHER" id="PTHR43031">
    <property type="entry name" value="FAD-DEPENDENT OXIDOREDUCTASE"/>
    <property type="match status" value="1"/>
</dbReference>
<reference evidence="3" key="1">
    <citation type="submission" date="2016-10" db="EMBL/GenBank/DDBJ databases">
        <title>Sequence of Gallionella enrichment culture.</title>
        <authorList>
            <person name="Poehlein A."/>
            <person name="Muehling M."/>
            <person name="Daniel R."/>
        </authorList>
    </citation>
    <scope>NUCLEOTIDE SEQUENCE</scope>
</reference>
<dbReference type="Gene3D" id="1.10.10.10">
    <property type="entry name" value="Winged helix-like DNA-binding domain superfamily/Winged helix DNA-binding domain"/>
    <property type="match status" value="1"/>
</dbReference>
<dbReference type="InterPro" id="IPR036388">
    <property type="entry name" value="WH-like_DNA-bd_sf"/>
</dbReference>
<dbReference type="PROSITE" id="PS50206">
    <property type="entry name" value="RHODANESE_3"/>
    <property type="match status" value="1"/>
</dbReference>
<dbReference type="SMART" id="SM00450">
    <property type="entry name" value="RHOD"/>
    <property type="match status" value="1"/>
</dbReference>
<dbReference type="PROSITE" id="PS50987">
    <property type="entry name" value="HTH_ARSR_2"/>
    <property type="match status" value="1"/>
</dbReference>
<sequence>MELIDVLSQKSYSVEELSKEISMSIASTSQHLQVLKLLKLVETKRQGNFIIYSITDDSVLRLVSAVKELGFRKIAEVERLISDFKADKNILESITVDDLLARSKKEKLMLIDVRPEEEYLTGHIPNAVSIPLAQLKNRLNELPKNKTIIAYCRGPLCVMAVDAIKLLSKKKFKAIRMEDGYVEWKLKQQEISKH</sequence>
<dbReference type="AlphaFoldDB" id="A0A1J5SBA6"/>
<evidence type="ECO:0000259" key="2">
    <source>
        <dbReference type="PROSITE" id="PS50987"/>
    </source>
</evidence>